<dbReference type="EMBL" id="BSOH01000037">
    <property type="protein sequence ID" value="GLR20193.1"/>
    <property type="molecule type" value="Genomic_DNA"/>
</dbReference>
<reference evidence="2" key="2">
    <citation type="submission" date="2023-01" db="EMBL/GenBank/DDBJ databases">
        <title>Draft genome sequence of Portibacter lacus strain NBRC 108769.</title>
        <authorList>
            <person name="Sun Q."/>
            <person name="Mori K."/>
        </authorList>
    </citation>
    <scope>NUCLEOTIDE SEQUENCE</scope>
    <source>
        <strain evidence="2">NBRC 108769</strain>
    </source>
</reference>
<dbReference type="InterPro" id="IPR037401">
    <property type="entry name" value="SnoaL-like"/>
</dbReference>
<gene>
    <name evidence="2" type="ORF">GCM10007940_48090</name>
</gene>
<keyword evidence="3" id="KW-1185">Reference proteome</keyword>
<reference evidence="2" key="1">
    <citation type="journal article" date="2014" name="Int. J. Syst. Evol. Microbiol.">
        <title>Complete genome sequence of Corynebacterium casei LMG S-19264T (=DSM 44701T), isolated from a smear-ripened cheese.</title>
        <authorList>
            <consortium name="US DOE Joint Genome Institute (JGI-PGF)"/>
            <person name="Walter F."/>
            <person name="Albersmeier A."/>
            <person name="Kalinowski J."/>
            <person name="Ruckert C."/>
        </authorList>
    </citation>
    <scope>NUCLEOTIDE SEQUENCE</scope>
    <source>
        <strain evidence="2">NBRC 108769</strain>
    </source>
</reference>
<name>A0AA37SYW5_9BACT</name>
<feature type="domain" description="SnoaL-like" evidence="1">
    <location>
        <begin position="12"/>
        <end position="113"/>
    </location>
</feature>
<dbReference type="GO" id="GO:0016853">
    <property type="term" value="F:isomerase activity"/>
    <property type="evidence" value="ECO:0007669"/>
    <property type="project" value="UniProtKB-KW"/>
</dbReference>
<dbReference type="Pfam" id="PF12680">
    <property type="entry name" value="SnoaL_2"/>
    <property type="match status" value="1"/>
</dbReference>
<proteinExistence type="predicted"/>
<accession>A0AA37SYW5</accession>
<organism evidence="2 3">
    <name type="scientific">Portibacter lacus</name>
    <dbReference type="NCBI Taxonomy" id="1099794"/>
    <lineage>
        <taxon>Bacteria</taxon>
        <taxon>Pseudomonadati</taxon>
        <taxon>Bacteroidota</taxon>
        <taxon>Saprospiria</taxon>
        <taxon>Saprospirales</taxon>
        <taxon>Haliscomenobacteraceae</taxon>
        <taxon>Portibacter</taxon>
    </lineage>
</organism>
<protein>
    <submittedName>
        <fullName evidence="2">Ketosteroid isomerase</fullName>
    </submittedName>
</protein>
<sequence>MEGNMTNEEVINKFYSSFSAADAEGMNSCYHKDVVFEDPAFGQLKGDRVRGMWSMLLKRSGGGLDVKFSDVKADEHTGSAKWIAKYNYGPKKRPVVNNVSASFEFKDGKIIKHTDHFDSWKWASMALGLPGKLLGWTPFLKNKVKGETNKLLDQFMAKK</sequence>
<dbReference type="AlphaFoldDB" id="A0AA37SYW5"/>
<keyword evidence="2" id="KW-0413">Isomerase</keyword>
<comment type="caution">
    <text evidence="2">The sequence shown here is derived from an EMBL/GenBank/DDBJ whole genome shotgun (WGS) entry which is preliminary data.</text>
</comment>
<dbReference type="Proteomes" id="UP001156666">
    <property type="component" value="Unassembled WGS sequence"/>
</dbReference>
<dbReference type="InterPro" id="IPR032710">
    <property type="entry name" value="NTF2-like_dom_sf"/>
</dbReference>
<dbReference type="Gene3D" id="3.10.450.50">
    <property type="match status" value="1"/>
</dbReference>
<dbReference type="SUPFAM" id="SSF54427">
    <property type="entry name" value="NTF2-like"/>
    <property type="match status" value="1"/>
</dbReference>
<evidence type="ECO:0000259" key="1">
    <source>
        <dbReference type="Pfam" id="PF12680"/>
    </source>
</evidence>
<evidence type="ECO:0000313" key="3">
    <source>
        <dbReference type="Proteomes" id="UP001156666"/>
    </source>
</evidence>
<evidence type="ECO:0000313" key="2">
    <source>
        <dbReference type="EMBL" id="GLR20193.1"/>
    </source>
</evidence>